<dbReference type="GO" id="GO:0003729">
    <property type="term" value="F:mRNA binding"/>
    <property type="evidence" value="ECO:0007669"/>
    <property type="project" value="InterPro"/>
</dbReference>
<accession>A0A2G9Y5T6</accession>
<protein>
    <recommendedName>
        <fullName evidence="10">Toxin HicA</fullName>
    </recommendedName>
</protein>
<keyword evidence="3" id="KW-0540">Nuclease</keyword>
<dbReference type="InterPro" id="IPR038570">
    <property type="entry name" value="HicA_sf"/>
</dbReference>
<evidence type="ECO:0000256" key="6">
    <source>
        <dbReference type="ARBA" id="ARBA00022884"/>
    </source>
</evidence>
<dbReference type="Proteomes" id="UP000231025">
    <property type="component" value="Unassembled WGS sequence"/>
</dbReference>
<dbReference type="GO" id="GO:0016787">
    <property type="term" value="F:hydrolase activity"/>
    <property type="evidence" value="ECO:0007669"/>
    <property type="project" value="UniProtKB-KW"/>
</dbReference>
<gene>
    <name evidence="8" type="ORF">COX47_04405</name>
</gene>
<sequence length="73" mass="8397">MSKLPVLKPKQVLKKFENLGFIIDRQSGSHLILYNPKTKRRVVIPLHLTDLKKGTLSTILRESGINKEEFIQV</sequence>
<dbReference type="PANTHER" id="PTHR34873">
    <property type="entry name" value="SSR1766 PROTEIN"/>
    <property type="match status" value="1"/>
</dbReference>
<dbReference type="Gene3D" id="3.30.920.30">
    <property type="entry name" value="Hypothetical protein"/>
    <property type="match status" value="1"/>
</dbReference>
<evidence type="ECO:0000313" key="8">
    <source>
        <dbReference type="EMBL" id="PIP14592.1"/>
    </source>
</evidence>
<keyword evidence="5" id="KW-0378">Hydrolase</keyword>
<keyword evidence="4" id="KW-0255">Endonuclease</keyword>
<evidence type="ECO:0000256" key="2">
    <source>
        <dbReference type="ARBA" id="ARBA00022649"/>
    </source>
</evidence>
<evidence type="ECO:0000256" key="1">
    <source>
        <dbReference type="ARBA" id="ARBA00006620"/>
    </source>
</evidence>
<keyword evidence="6" id="KW-0694">RNA-binding</keyword>
<evidence type="ECO:0000256" key="7">
    <source>
        <dbReference type="ARBA" id="ARBA00023016"/>
    </source>
</evidence>
<comment type="similarity">
    <text evidence="1">Belongs to the HicA mRNA interferase family.</text>
</comment>
<dbReference type="AlphaFoldDB" id="A0A2G9Y5T6"/>
<evidence type="ECO:0000256" key="3">
    <source>
        <dbReference type="ARBA" id="ARBA00022722"/>
    </source>
</evidence>
<keyword evidence="2" id="KW-1277">Toxin-antitoxin system</keyword>
<evidence type="ECO:0000256" key="4">
    <source>
        <dbReference type="ARBA" id="ARBA00022759"/>
    </source>
</evidence>
<dbReference type="InterPro" id="IPR012933">
    <property type="entry name" value="HicA_mRNA_interferase"/>
</dbReference>
<dbReference type="EMBL" id="PCRE01000062">
    <property type="protein sequence ID" value="PIP14592.1"/>
    <property type="molecule type" value="Genomic_DNA"/>
</dbReference>
<evidence type="ECO:0000256" key="5">
    <source>
        <dbReference type="ARBA" id="ARBA00022801"/>
    </source>
</evidence>
<dbReference type="Pfam" id="PF07927">
    <property type="entry name" value="HicA_toxin"/>
    <property type="match status" value="1"/>
</dbReference>
<keyword evidence="7" id="KW-0346">Stress response</keyword>
<dbReference type="PANTHER" id="PTHR34873:SF3">
    <property type="entry name" value="ADDICTION MODULE TOXIN, HICA FAMILY"/>
    <property type="match status" value="1"/>
</dbReference>
<name>A0A2G9Y5T6_9BACT</name>
<organism evidence="8 9">
    <name type="scientific">Candidatus Roizmanbacteria bacterium CG23_combo_of_CG06-09_8_20_14_all_35_49</name>
    <dbReference type="NCBI Taxonomy" id="1974863"/>
    <lineage>
        <taxon>Bacteria</taxon>
        <taxon>Candidatus Roizmaniibacteriota</taxon>
    </lineage>
</organism>
<proteinExistence type="inferred from homology"/>
<dbReference type="SUPFAM" id="SSF54786">
    <property type="entry name" value="YcfA/nrd intein domain"/>
    <property type="match status" value="1"/>
</dbReference>
<dbReference type="GO" id="GO:0004519">
    <property type="term" value="F:endonuclease activity"/>
    <property type="evidence" value="ECO:0007669"/>
    <property type="project" value="UniProtKB-KW"/>
</dbReference>
<comment type="caution">
    <text evidence="8">The sequence shown here is derived from an EMBL/GenBank/DDBJ whole genome shotgun (WGS) entry which is preliminary data.</text>
</comment>
<evidence type="ECO:0000313" key="9">
    <source>
        <dbReference type="Proteomes" id="UP000231025"/>
    </source>
</evidence>
<reference evidence="8 9" key="1">
    <citation type="submission" date="2017-09" db="EMBL/GenBank/DDBJ databases">
        <title>Depth-based differentiation of microbial function through sediment-hosted aquifers and enrichment of novel symbionts in the deep terrestrial subsurface.</title>
        <authorList>
            <person name="Probst A.J."/>
            <person name="Ladd B."/>
            <person name="Jarett J.K."/>
            <person name="Geller-Mcgrath D.E."/>
            <person name="Sieber C.M."/>
            <person name="Emerson J.B."/>
            <person name="Anantharaman K."/>
            <person name="Thomas B.C."/>
            <person name="Malmstrom R."/>
            <person name="Stieglmeier M."/>
            <person name="Klingl A."/>
            <person name="Woyke T."/>
            <person name="Ryan C.M."/>
            <person name="Banfield J.F."/>
        </authorList>
    </citation>
    <scope>NUCLEOTIDE SEQUENCE [LARGE SCALE GENOMIC DNA]</scope>
    <source>
        <strain evidence="8">CG23_combo_of_CG06-09_8_20_14_all_35_49</strain>
    </source>
</reference>
<evidence type="ECO:0008006" key="10">
    <source>
        <dbReference type="Google" id="ProtNLM"/>
    </source>
</evidence>